<evidence type="ECO:0000256" key="2">
    <source>
        <dbReference type="HAMAP-Rule" id="MF_00791"/>
    </source>
</evidence>
<organism evidence="4 5">
    <name type="scientific">Methylophilus rhizosphaerae</name>
    <dbReference type="NCBI Taxonomy" id="492660"/>
    <lineage>
        <taxon>Bacteria</taxon>
        <taxon>Pseudomonadati</taxon>
        <taxon>Pseudomonadota</taxon>
        <taxon>Betaproteobacteria</taxon>
        <taxon>Nitrosomonadales</taxon>
        <taxon>Methylophilaceae</taxon>
        <taxon>Methylophilus</taxon>
    </lineage>
</organism>
<keyword evidence="5" id="KW-1185">Reference proteome</keyword>
<dbReference type="NCBIfam" id="NF003967">
    <property type="entry name" value="PRK05461.1"/>
    <property type="match status" value="1"/>
</dbReference>
<evidence type="ECO:0000256" key="1">
    <source>
        <dbReference type="ARBA" id="ARBA00017693"/>
    </source>
</evidence>
<dbReference type="HAMAP" id="MF_00791">
    <property type="entry name" value="ApaG"/>
    <property type="match status" value="1"/>
</dbReference>
<dbReference type="STRING" id="492660.SAMN05192566_1422"/>
<dbReference type="OrthoDB" id="9795226at2"/>
<dbReference type="AlphaFoldDB" id="A0A1G9CFH5"/>
<dbReference type="RefSeq" id="WP_091471470.1">
    <property type="nucleotide sequence ID" value="NZ_FNFX01000003.1"/>
</dbReference>
<dbReference type="PROSITE" id="PS51087">
    <property type="entry name" value="APAG"/>
    <property type="match status" value="1"/>
</dbReference>
<protein>
    <recommendedName>
        <fullName evidence="1 2">Protein ApaG</fullName>
    </recommendedName>
</protein>
<dbReference type="EMBL" id="FNFX01000003">
    <property type="protein sequence ID" value="SDK50224.1"/>
    <property type="molecule type" value="Genomic_DNA"/>
</dbReference>
<proteinExistence type="inferred from homology"/>
<dbReference type="Gene3D" id="2.60.40.1470">
    <property type="entry name" value="ApaG domain"/>
    <property type="match status" value="1"/>
</dbReference>
<accession>A0A1G9CFH5</accession>
<dbReference type="PANTHER" id="PTHR14289:SF16">
    <property type="entry name" value="POLYMERASE DELTA-INTERACTING PROTEIN 2"/>
    <property type="match status" value="1"/>
</dbReference>
<gene>
    <name evidence="2" type="primary">apaG</name>
    <name evidence="4" type="ORF">SAMN05192566_1422</name>
</gene>
<dbReference type="InterPro" id="IPR036767">
    <property type="entry name" value="ApaG_sf"/>
</dbReference>
<evidence type="ECO:0000313" key="4">
    <source>
        <dbReference type="EMBL" id="SDK50224.1"/>
    </source>
</evidence>
<evidence type="ECO:0000313" key="5">
    <source>
        <dbReference type="Proteomes" id="UP000198629"/>
    </source>
</evidence>
<reference evidence="5" key="1">
    <citation type="submission" date="2016-10" db="EMBL/GenBank/DDBJ databases">
        <authorList>
            <person name="Varghese N."/>
            <person name="Submissions S."/>
        </authorList>
    </citation>
    <scope>NUCLEOTIDE SEQUENCE [LARGE SCALE GENOMIC DNA]</scope>
    <source>
        <strain evidence="5">CBMB127</strain>
    </source>
</reference>
<evidence type="ECO:0000259" key="3">
    <source>
        <dbReference type="PROSITE" id="PS51087"/>
    </source>
</evidence>
<feature type="domain" description="ApaG" evidence="3">
    <location>
        <begin position="3"/>
        <end position="127"/>
    </location>
</feature>
<name>A0A1G9CFH5_9PROT</name>
<sequence>MTDNSLYACEVSVATAYLPDQSSPEAAQYVYAYTITIRNSGTIPAQLISRHWVITDAMQQVREVKGLGVVGEQPLLEPGAEYQYTSSVMFNTPSGEMYGTYQMVAVDGEWFEVDIPTFWLHQAAGLH</sequence>
<dbReference type="InterPro" id="IPR023065">
    <property type="entry name" value="Uncharacterised_ApaG"/>
</dbReference>
<dbReference type="Pfam" id="PF04379">
    <property type="entry name" value="DUF525"/>
    <property type="match status" value="1"/>
</dbReference>
<dbReference type="Proteomes" id="UP000198629">
    <property type="component" value="Unassembled WGS sequence"/>
</dbReference>
<dbReference type="InterPro" id="IPR007474">
    <property type="entry name" value="ApaG_domain"/>
</dbReference>
<dbReference type="SUPFAM" id="SSF110069">
    <property type="entry name" value="ApaG-like"/>
    <property type="match status" value="1"/>
</dbReference>
<dbReference type="GO" id="GO:0070987">
    <property type="term" value="P:error-free translesion synthesis"/>
    <property type="evidence" value="ECO:0007669"/>
    <property type="project" value="TreeGrafter"/>
</dbReference>
<dbReference type="PANTHER" id="PTHR14289">
    <property type="entry name" value="F-BOX ONLY PROTEIN 3"/>
    <property type="match status" value="1"/>
</dbReference>